<name>A0A6D2IP23_9BRAS</name>
<dbReference type="AlphaFoldDB" id="A0A6D2IP23"/>
<reference evidence="1" key="1">
    <citation type="submission" date="2020-01" db="EMBL/GenBank/DDBJ databases">
        <authorList>
            <person name="Mishra B."/>
        </authorList>
    </citation>
    <scope>NUCLEOTIDE SEQUENCE [LARGE SCALE GENOMIC DNA]</scope>
</reference>
<proteinExistence type="predicted"/>
<dbReference type="EMBL" id="CACVBM020001098">
    <property type="protein sequence ID" value="CAA7030842.1"/>
    <property type="molecule type" value="Genomic_DNA"/>
</dbReference>
<dbReference type="Proteomes" id="UP000467841">
    <property type="component" value="Unassembled WGS sequence"/>
</dbReference>
<gene>
    <name evidence="1" type="ORF">MERR_LOCUS18077</name>
</gene>
<keyword evidence="2" id="KW-1185">Reference proteome</keyword>
<evidence type="ECO:0000313" key="1">
    <source>
        <dbReference type="EMBL" id="CAA7030842.1"/>
    </source>
</evidence>
<organism evidence="1 2">
    <name type="scientific">Microthlaspi erraticum</name>
    <dbReference type="NCBI Taxonomy" id="1685480"/>
    <lineage>
        <taxon>Eukaryota</taxon>
        <taxon>Viridiplantae</taxon>
        <taxon>Streptophyta</taxon>
        <taxon>Embryophyta</taxon>
        <taxon>Tracheophyta</taxon>
        <taxon>Spermatophyta</taxon>
        <taxon>Magnoliopsida</taxon>
        <taxon>eudicotyledons</taxon>
        <taxon>Gunneridae</taxon>
        <taxon>Pentapetalae</taxon>
        <taxon>rosids</taxon>
        <taxon>malvids</taxon>
        <taxon>Brassicales</taxon>
        <taxon>Brassicaceae</taxon>
        <taxon>Coluteocarpeae</taxon>
        <taxon>Microthlaspi</taxon>
    </lineage>
</organism>
<protein>
    <submittedName>
        <fullName evidence="1">Uncharacterized protein</fullName>
    </submittedName>
</protein>
<evidence type="ECO:0000313" key="2">
    <source>
        <dbReference type="Proteomes" id="UP000467841"/>
    </source>
</evidence>
<comment type="caution">
    <text evidence="1">The sequence shown here is derived from an EMBL/GenBank/DDBJ whole genome shotgun (WGS) entry which is preliminary data.</text>
</comment>
<sequence length="89" mass="10664">MEFRVLEKKERFLWFSRERDLPWPRKVLADGRWILSRSSDLVGQNLFWPRDFGRGRAFVSRIDRNGRSVPIRESGRAQTVSWGSRLIWS</sequence>
<accession>A0A6D2IP23</accession>